<evidence type="ECO:0000313" key="1">
    <source>
        <dbReference type="EMBL" id="QJA69328.1"/>
    </source>
</evidence>
<proteinExistence type="predicted"/>
<dbReference type="EMBL" id="MT143370">
    <property type="protein sequence ID" value="QJA96099.1"/>
    <property type="molecule type" value="Genomic_DNA"/>
</dbReference>
<evidence type="ECO:0000313" key="2">
    <source>
        <dbReference type="EMBL" id="QJA96099.1"/>
    </source>
</evidence>
<name>A0A6M3JJ43_9ZZZZ</name>
<protein>
    <submittedName>
        <fullName evidence="1">Uncharacterized protein</fullName>
    </submittedName>
</protein>
<sequence>MKIIVVNVNIEDICYGNCFKWNYNYWIKSNNAKENDGYFNCVELEAGNQRWFKAGDKVEKIGNYILDNSIKPSGRIGVCGLSKILSLWWGL</sequence>
<reference evidence="1" key="1">
    <citation type="submission" date="2020-03" db="EMBL/GenBank/DDBJ databases">
        <title>The deep terrestrial virosphere.</title>
        <authorList>
            <person name="Holmfeldt K."/>
            <person name="Nilsson E."/>
            <person name="Simone D."/>
            <person name="Lopez-Fernandez M."/>
            <person name="Wu X."/>
            <person name="de Brujin I."/>
            <person name="Lundin D."/>
            <person name="Andersson A."/>
            <person name="Bertilsson S."/>
            <person name="Dopson M."/>
        </authorList>
    </citation>
    <scope>NUCLEOTIDE SEQUENCE</scope>
    <source>
        <strain evidence="1">MM415A04731</strain>
        <strain evidence="2">MM415B04938</strain>
    </source>
</reference>
<dbReference type="EMBL" id="MT141696">
    <property type="protein sequence ID" value="QJA69328.1"/>
    <property type="molecule type" value="Genomic_DNA"/>
</dbReference>
<organism evidence="1">
    <name type="scientific">viral metagenome</name>
    <dbReference type="NCBI Taxonomy" id="1070528"/>
    <lineage>
        <taxon>unclassified sequences</taxon>
        <taxon>metagenomes</taxon>
        <taxon>organismal metagenomes</taxon>
    </lineage>
</organism>
<gene>
    <name evidence="1" type="ORF">MM415A04731_0008</name>
    <name evidence="2" type="ORF">MM415B04938_0008</name>
</gene>
<accession>A0A6M3JJ43</accession>
<dbReference type="AlphaFoldDB" id="A0A6M3JJ43"/>